<evidence type="ECO:0000256" key="11">
    <source>
        <dbReference type="SAM" id="MobiDB-lite"/>
    </source>
</evidence>
<dbReference type="EMBL" id="JAFNEN010000559">
    <property type="protein sequence ID" value="KAG8180611.1"/>
    <property type="molecule type" value="Genomic_DNA"/>
</dbReference>
<dbReference type="SUPFAM" id="SSF57667">
    <property type="entry name" value="beta-beta-alpha zinc fingers"/>
    <property type="match status" value="1"/>
</dbReference>
<dbReference type="Gene3D" id="3.30.160.60">
    <property type="entry name" value="Classic Zinc Finger"/>
    <property type="match status" value="2"/>
</dbReference>
<evidence type="ECO:0000256" key="6">
    <source>
        <dbReference type="ARBA" id="ARBA00023015"/>
    </source>
</evidence>
<dbReference type="InterPro" id="IPR013087">
    <property type="entry name" value="Znf_C2H2_type"/>
</dbReference>
<evidence type="ECO:0000256" key="3">
    <source>
        <dbReference type="ARBA" id="ARBA00022737"/>
    </source>
</evidence>
<keyword evidence="7" id="KW-0238">DNA-binding</keyword>
<dbReference type="GO" id="GO:0005634">
    <property type="term" value="C:nucleus"/>
    <property type="evidence" value="ECO:0007669"/>
    <property type="project" value="UniProtKB-SubCell"/>
</dbReference>
<dbReference type="Proteomes" id="UP000827092">
    <property type="component" value="Unassembled WGS sequence"/>
</dbReference>
<dbReference type="PANTHER" id="PTHR23235:SF142">
    <property type="entry name" value="ZINC FINGER PROTEIN 384"/>
    <property type="match status" value="1"/>
</dbReference>
<dbReference type="GO" id="GO:0008270">
    <property type="term" value="F:zinc ion binding"/>
    <property type="evidence" value="ECO:0007669"/>
    <property type="project" value="UniProtKB-KW"/>
</dbReference>
<gene>
    <name evidence="13" type="ORF">JTE90_018229</name>
</gene>
<evidence type="ECO:0000256" key="5">
    <source>
        <dbReference type="ARBA" id="ARBA00022833"/>
    </source>
</evidence>
<feature type="compositionally biased region" description="Polar residues" evidence="11">
    <location>
        <begin position="68"/>
        <end position="78"/>
    </location>
</feature>
<keyword evidence="5" id="KW-0862">Zinc</keyword>
<feature type="compositionally biased region" description="Basic residues" evidence="11">
    <location>
        <begin position="242"/>
        <end position="260"/>
    </location>
</feature>
<protein>
    <recommendedName>
        <fullName evidence="12">C2H2-type domain-containing protein</fullName>
    </recommendedName>
</protein>
<dbReference type="FunFam" id="3.30.160.60:FF:000646">
    <property type="entry name" value="Myeloid zinc finger 1"/>
    <property type="match status" value="1"/>
</dbReference>
<keyword evidence="3" id="KW-0677">Repeat</keyword>
<organism evidence="13 14">
    <name type="scientific">Oedothorax gibbosus</name>
    <dbReference type="NCBI Taxonomy" id="931172"/>
    <lineage>
        <taxon>Eukaryota</taxon>
        <taxon>Metazoa</taxon>
        <taxon>Ecdysozoa</taxon>
        <taxon>Arthropoda</taxon>
        <taxon>Chelicerata</taxon>
        <taxon>Arachnida</taxon>
        <taxon>Araneae</taxon>
        <taxon>Araneomorphae</taxon>
        <taxon>Entelegynae</taxon>
        <taxon>Araneoidea</taxon>
        <taxon>Linyphiidae</taxon>
        <taxon>Erigoninae</taxon>
        <taxon>Oedothorax</taxon>
    </lineage>
</organism>
<name>A0AAV6UAG1_9ARAC</name>
<feature type="domain" description="C2H2-type" evidence="12">
    <location>
        <begin position="224"/>
        <end position="251"/>
    </location>
</feature>
<keyword evidence="6" id="KW-0805">Transcription regulation</keyword>
<dbReference type="PROSITE" id="PS50157">
    <property type="entry name" value="ZINC_FINGER_C2H2_2"/>
    <property type="match status" value="2"/>
</dbReference>
<reference evidence="13 14" key="1">
    <citation type="journal article" date="2022" name="Nat. Ecol. Evol.">
        <title>A masculinizing supergene underlies an exaggerated male reproductive morph in a spider.</title>
        <authorList>
            <person name="Hendrickx F."/>
            <person name="De Corte Z."/>
            <person name="Sonet G."/>
            <person name="Van Belleghem S.M."/>
            <person name="Kostlbacher S."/>
            <person name="Vangestel C."/>
        </authorList>
    </citation>
    <scope>NUCLEOTIDE SEQUENCE [LARGE SCALE GENOMIC DNA]</scope>
    <source>
        <strain evidence="13">W744_W776</strain>
    </source>
</reference>
<dbReference type="AlphaFoldDB" id="A0AAV6UAG1"/>
<dbReference type="GO" id="GO:0000978">
    <property type="term" value="F:RNA polymerase II cis-regulatory region sequence-specific DNA binding"/>
    <property type="evidence" value="ECO:0007669"/>
    <property type="project" value="TreeGrafter"/>
</dbReference>
<evidence type="ECO:0000313" key="14">
    <source>
        <dbReference type="Proteomes" id="UP000827092"/>
    </source>
</evidence>
<comment type="subcellular location">
    <subcellularLocation>
        <location evidence="1">Nucleus</location>
    </subcellularLocation>
</comment>
<feature type="region of interest" description="Disordered" evidence="11">
    <location>
        <begin position="237"/>
        <end position="260"/>
    </location>
</feature>
<evidence type="ECO:0000313" key="13">
    <source>
        <dbReference type="EMBL" id="KAG8180611.1"/>
    </source>
</evidence>
<dbReference type="Pfam" id="PF13894">
    <property type="entry name" value="zf-C2H2_4"/>
    <property type="match status" value="1"/>
</dbReference>
<comment type="caution">
    <text evidence="13">The sequence shown here is derived from an EMBL/GenBank/DDBJ whole genome shotgun (WGS) entry which is preliminary data.</text>
</comment>
<sequence length="260" mass="29542">MPLRHKTQTSIHPRKAVRIEVEKHIIVFLPCLVFHVFLNIQQRRGPWESRYASSGKGIGKSRVNKAQYFSSRRTSPASLTERHQDYSPENHANESDLQPALGCNIDHTTLLDMFDEEPFPFSEDITDAFEMCGETQAVSNLMDEYFFSNVDEANCANSKRLQIGVGKRKHFAVNLGASTSGGSVVVPSSITKDTTHVCIQCNKSFTEKRNLTRHMKTHTDKKAFACTQCDKSFTRNSDLTRHMKKKPSRKPNKLSHRQLS</sequence>
<evidence type="ECO:0000256" key="4">
    <source>
        <dbReference type="ARBA" id="ARBA00022771"/>
    </source>
</evidence>
<dbReference type="FunFam" id="3.30.160.60:FF:000624">
    <property type="entry name" value="zinc finger protein 697"/>
    <property type="match status" value="1"/>
</dbReference>
<dbReference type="InterPro" id="IPR036236">
    <property type="entry name" value="Znf_C2H2_sf"/>
</dbReference>
<dbReference type="SMART" id="SM00355">
    <property type="entry name" value="ZnF_C2H2"/>
    <property type="match status" value="2"/>
</dbReference>
<evidence type="ECO:0000259" key="12">
    <source>
        <dbReference type="PROSITE" id="PS50157"/>
    </source>
</evidence>
<dbReference type="PANTHER" id="PTHR23235">
    <property type="entry name" value="KRUEPPEL-LIKE TRANSCRIPTION FACTOR"/>
    <property type="match status" value="1"/>
</dbReference>
<keyword evidence="9" id="KW-0539">Nucleus</keyword>
<evidence type="ECO:0000256" key="2">
    <source>
        <dbReference type="ARBA" id="ARBA00022723"/>
    </source>
</evidence>
<dbReference type="Pfam" id="PF00096">
    <property type="entry name" value="zf-C2H2"/>
    <property type="match status" value="1"/>
</dbReference>
<keyword evidence="8" id="KW-0804">Transcription</keyword>
<evidence type="ECO:0000256" key="8">
    <source>
        <dbReference type="ARBA" id="ARBA00023163"/>
    </source>
</evidence>
<feature type="compositionally biased region" description="Basic and acidic residues" evidence="11">
    <location>
        <begin position="80"/>
        <end position="94"/>
    </location>
</feature>
<proteinExistence type="predicted"/>
<evidence type="ECO:0000256" key="9">
    <source>
        <dbReference type="ARBA" id="ARBA00023242"/>
    </source>
</evidence>
<keyword evidence="2" id="KW-0479">Metal-binding</keyword>
<feature type="region of interest" description="Disordered" evidence="11">
    <location>
        <begin position="68"/>
        <end position="98"/>
    </location>
</feature>
<dbReference type="PROSITE" id="PS00028">
    <property type="entry name" value="ZINC_FINGER_C2H2_1"/>
    <property type="match status" value="1"/>
</dbReference>
<evidence type="ECO:0000256" key="1">
    <source>
        <dbReference type="ARBA" id="ARBA00004123"/>
    </source>
</evidence>
<keyword evidence="4 10" id="KW-0863">Zinc-finger</keyword>
<evidence type="ECO:0000256" key="7">
    <source>
        <dbReference type="ARBA" id="ARBA00023125"/>
    </source>
</evidence>
<evidence type="ECO:0000256" key="10">
    <source>
        <dbReference type="PROSITE-ProRule" id="PRU00042"/>
    </source>
</evidence>
<feature type="domain" description="C2H2-type" evidence="12">
    <location>
        <begin position="196"/>
        <end position="223"/>
    </location>
</feature>
<keyword evidence="14" id="KW-1185">Reference proteome</keyword>
<accession>A0AAV6UAG1</accession>
<dbReference type="GO" id="GO:0000981">
    <property type="term" value="F:DNA-binding transcription factor activity, RNA polymerase II-specific"/>
    <property type="evidence" value="ECO:0007669"/>
    <property type="project" value="TreeGrafter"/>
</dbReference>